<dbReference type="Pfam" id="PF01568">
    <property type="entry name" value="Molydop_binding"/>
    <property type="match status" value="1"/>
</dbReference>
<dbReference type="EMBL" id="CP013355">
    <property type="protein sequence ID" value="AMC10210.1"/>
    <property type="molecule type" value="Genomic_DNA"/>
</dbReference>
<reference evidence="6 7" key="2">
    <citation type="journal article" date="2016" name="Int. J. Syst. Evol. Microbiol.">
        <title>Lutibacter profundi sp. nov., isolated from a deep-sea hydrothermal system on the Arctic Mid-Ocean Ridge and emended description of the genus Lutibacter.</title>
        <authorList>
            <person name="Le Moine Bauer S."/>
            <person name="Roalkvam I."/>
            <person name="Steen I.H."/>
            <person name="Dahle H."/>
        </authorList>
    </citation>
    <scope>NUCLEOTIDE SEQUENCE [LARGE SCALE GENOMIC DNA]</scope>
    <source>
        <strain evidence="6 7">LP1</strain>
    </source>
</reference>
<dbReference type="PANTHER" id="PTHR43742">
    <property type="entry name" value="TRIMETHYLAMINE-N-OXIDE REDUCTASE"/>
    <property type="match status" value="1"/>
</dbReference>
<keyword evidence="3" id="KW-0408">Iron</keyword>
<dbReference type="Gene3D" id="2.20.25.90">
    <property type="entry name" value="ADC-like domains"/>
    <property type="match status" value="1"/>
</dbReference>
<dbReference type="STRING" id="1622118.Lupro_02610"/>
<dbReference type="SUPFAM" id="SSF53706">
    <property type="entry name" value="Formate dehydrogenase/DMSO reductase, domains 1-3"/>
    <property type="match status" value="1"/>
</dbReference>
<dbReference type="Proteomes" id="UP000059672">
    <property type="component" value="Chromosome"/>
</dbReference>
<dbReference type="SUPFAM" id="SSF50692">
    <property type="entry name" value="ADC-like"/>
    <property type="match status" value="1"/>
</dbReference>
<dbReference type="GO" id="GO:0016491">
    <property type="term" value="F:oxidoreductase activity"/>
    <property type="evidence" value="ECO:0007669"/>
    <property type="project" value="InterPro"/>
</dbReference>
<evidence type="ECO:0000313" key="6">
    <source>
        <dbReference type="EMBL" id="AMC10210.1"/>
    </source>
</evidence>
<proteinExistence type="inferred from homology"/>
<dbReference type="Pfam" id="PF04879">
    <property type="entry name" value="Molybdop_Fe4S4"/>
    <property type="match status" value="1"/>
</dbReference>
<comment type="similarity">
    <text evidence="1">Belongs to the prokaryotic molybdopterin-containing oxidoreductase family.</text>
</comment>
<dbReference type="PATRIC" id="fig|1622118.3.peg.537"/>
<evidence type="ECO:0000313" key="7">
    <source>
        <dbReference type="Proteomes" id="UP000059672"/>
    </source>
</evidence>
<dbReference type="SMART" id="SM00926">
    <property type="entry name" value="Molybdop_Fe4S4"/>
    <property type="match status" value="1"/>
</dbReference>
<dbReference type="Gene3D" id="3.40.50.740">
    <property type="match status" value="1"/>
</dbReference>
<keyword evidence="4" id="KW-0411">Iron-sulfur</keyword>
<evidence type="ECO:0000256" key="2">
    <source>
        <dbReference type="ARBA" id="ARBA00022723"/>
    </source>
</evidence>
<evidence type="ECO:0000256" key="4">
    <source>
        <dbReference type="ARBA" id="ARBA00023014"/>
    </source>
</evidence>
<name>A0A109RN61_9FLAO</name>
<dbReference type="GO" id="GO:0043546">
    <property type="term" value="F:molybdopterin cofactor binding"/>
    <property type="evidence" value="ECO:0007669"/>
    <property type="project" value="InterPro"/>
</dbReference>
<dbReference type="PROSITE" id="PS51669">
    <property type="entry name" value="4FE4S_MOW_BIS_MGD"/>
    <property type="match status" value="1"/>
</dbReference>
<dbReference type="RefSeq" id="WP_068206035.1">
    <property type="nucleotide sequence ID" value="NZ_CP013355.1"/>
</dbReference>
<protein>
    <submittedName>
        <fullName evidence="6">Dehydrogenase</fullName>
    </submittedName>
</protein>
<dbReference type="InterPro" id="IPR006657">
    <property type="entry name" value="MoPterin_dinucl-bd_dom"/>
</dbReference>
<feature type="domain" description="4Fe-4S Mo/W bis-MGD-type" evidence="5">
    <location>
        <begin position="4"/>
        <end position="60"/>
    </location>
</feature>
<dbReference type="GO" id="GO:0046872">
    <property type="term" value="F:metal ion binding"/>
    <property type="evidence" value="ECO:0007669"/>
    <property type="project" value="UniProtKB-KW"/>
</dbReference>
<gene>
    <name evidence="6" type="ORF">Lupro_02610</name>
</gene>
<dbReference type="KEGG" id="lut:Lupro_02610"/>
<organism evidence="6 7">
    <name type="scientific">Lutibacter profundi</name>
    <dbReference type="NCBI Taxonomy" id="1622118"/>
    <lineage>
        <taxon>Bacteria</taxon>
        <taxon>Pseudomonadati</taxon>
        <taxon>Bacteroidota</taxon>
        <taxon>Flavobacteriia</taxon>
        <taxon>Flavobacteriales</taxon>
        <taxon>Flavobacteriaceae</taxon>
        <taxon>Lutibacter</taxon>
    </lineage>
</organism>
<dbReference type="InterPro" id="IPR009010">
    <property type="entry name" value="Asp_de-COase-like_dom_sf"/>
</dbReference>
<dbReference type="AlphaFoldDB" id="A0A109RN61"/>
<dbReference type="Pfam" id="PF00384">
    <property type="entry name" value="Molybdopterin"/>
    <property type="match status" value="1"/>
</dbReference>
<dbReference type="InterPro" id="IPR006656">
    <property type="entry name" value="Mopterin_OxRdtase"/>
</dbReference>
<keyword evidence="2" id="KW-0479">Metal-binding</keyword>
<dbReference type="InterPro" id="IPR006963">
    <property type="entry name" value="Mopterin_OxRdtase_4Fe-4S_dom"/>
</dbReference>
<sequence length="705" mass="78784">MEEFKTHYRTCNLCESMCGLEIKYMDTTVISIKGDKKDPLSRGHICPKATALTDLYTDKDRLKTPIKRTKNGWVSISWEDAFDEIETALKRIQKKYGKNAIGSYRGNPTVHNIGLMLFGAPFLQSLGSNQKYTATSIDQLPHHFASLYMFGHYLMLPIPDIDRTDFMLIMGGNPAVSNGSIMTAPDFANRLKAIKKRGGKVVVIDPRYTETAKIANKHHYIKPGTDALLLLALIHVIFEENLLNLAHLKMHTNGLETIKEVAKNYTPKKVATIIGFTSEEIQQLAYDFTASKTAVCYGRLGLSTQEFGGLCQWLVNVLNCITGNLDSEGGALFTKPAIDIVGLSKMTGKTGSFNKRQSRVHKLPEFTGEFPVATLADEILTPGEGQIKAMITIAGNPVLSAPNGKQLEKALESLEFMVSLDIYLNETTKYATIILPTTTGLETPLYDLVFHQFAIKNTAKYSEALFEKTAEQKHDWEILKELTKRFTGKENSLNLEQTLDYMLQFSNYKNPKLSISTLKEHPHGIDFGSLKPQLPNRLFTTDKKIELAHPLFIADLERLNKKLKLLKINAISKFPFSLIGRRHLRSNNSWMHNSIRLVKGKNRCTLLINPIDANSLNLKEGQFVKVSSDVGQVKLPIEITNNIMYGVVSIPHGWGHHRKGTNMKTAQQHAGISFNDLTNEQNIDNLTGNADFSGTKVKIEGVKGV</sequence>
<evidence type="ECO:0000259" key="5">
    <source>
        <dbReference type="PROSITE" id="PS51669"/>
    </source>
</evidence>
<dbReference type="Gene3D" id="3.40.228.10">
    <property type="entry name" value="Dimethylsulfoxide Reductase, domain 2"/>
    <property type="match status" value="1"/>
</dbReference>
<dbReference type="Gene3D" id="2.40.40.20">
    <property type="match status" value="1"/>
</dbReference>
<accession>A0A109RN61</accession>
<evidence type="ECO:0000256" key="1">
    <source>
        <dbReference type="ARBA" id="ARBA00010312"/>
    </source>
</evidence>
<dbReference type="GO" id="GO:0051536">
    <property type="term" value="F:iron-sulfur cluster binding"/>
    <property type="evidence" value="ECO:0007669"/>
    <property type="project" value="UniProtKB-KW"/>
</dbReference>
<keyword evidence="7" id="KW-1185">Reference proteome</keyword>
<reference evidence="7" key="1">
    <citation type="submission" date="2015-12" db="EMBL/GenBank/DDBJ databases">
        <title>Complete genome sequence of Lutibacter profundus strain LP1.</title>
        <authorList>
            <person name="Wissuwa J."/>
            <person name="Le Moine Bauer S."/>
            <person name="Stokke R."/>
            <person name="Dahle H."/>
            <person name="Steen I.H."/>
        </authorList>
    </citation>
    <scope>NUCLEOTIDE SEQUENCE [LARGE SCALE GENOMIC DNA]</scope>
    <source>
        <strain evidence="7">LP1</strain>
    </source>
</reference>
<dbReference type="InterPro" id="IPR050612">
    <property type="entry name" value="Prok_Mopterin_Oxidored"/>
</dbReference>
<evidence type="ECO:0000256" key="3">
    <source>
        <dbReference type="ARBA" id="ARBA00023004"/>
    </source>
</evidence>
<dbReference type="OrthoDB" id="9792592at2"/>